<dbReference type="InterPro" id="IPR017969">
    <property type="entry name" value="Heavy-metal-associated_CS"/>
</dbReference>
<dbReference type="InterPro" id="IPR006121">
    <property type="entry name" value="HMA_dom"/>
</dbReference>
<dbReference type="CDD" id="cd00371">
    <property type="entry name" value="HMA"/>
    <property type="match status" value="1"/>
</dbReference>
<dbReference type="GO" id="GO:0046872">
    <property type="term" value="F:metal ion binding"/>
    <property type="evidence" value="ECO:0007669"/>
    <property type="project" value="UniProtKB-KW"/>
</dbReference>
<dbReference type="RefSeq" id="WP_309850732.1">
    <property type="nucleotide sequence ID" value="NZ_BAAAIU010000005.1"/>
</dbReference>
<keyword evidence="4" id="KW-1185">Reference proteome</keyword>
<name>A0AAE3YH78_9MICC</name>
<dbReference type="Gene3D" id="3.30.70.100">
    <property type="match status" value="1"/>
</dbReference>
<dbReference type="AlphaFoldDB" id="A0AAE3YH78"/>
<protein>
    <submittedName>
        <fullName evidence="3">Copper chaperone CopZ</fullName>
    </submittedName>
</protein>
<dbReference type="PROSITE" id="PS50846">
    <property type="entry name" value="HMA_2"/>
    <property type="match status" value="1"/>
</dbReference>
<feature type="domain" description="HMA" evidence="2">
    <location>
        <begin position="3"/>
        <end position="71"/>
    </location>
</feature>
<dbReference type="Pfam" id="PF00403">
    <property type="entry name" value="HMA"/>
    <property type="match status" value="1"/>
</dbReference>
<keyword evidence="1" id="KW-0479">Metal-binding</keyword>
<dbReference type="Proteomes" id="UP001247307">
    <property type="component" value="Unassembled WGS sequence"/>
</dbReference>
<reference evidence="3" key="1">
    <citation type="submission" date="2023-07" db="EMBL/GenBank/DDBJ databases">
        <title>Sequencing the genomes of 1000 actinobacteria strains.</title>
        <authorList>
            <person name="Klenk H.-P."/>
        </authorList>
    </citation>
    <scope>NUCLEOTIDE SEQUENCE</scope>
    <source>
        <strain evidence="3">DSM 13988</strain>
    </source>
</reference>
<dbReference type="PROSITE" id="PS01047">
    <property type="entry name" value="HMA_1"/>
    <property type="match status" value="1"/>
</dbReference>
<dbReference type="EMBL" id="JAVDUI010000001">
    <property type="protein sequence ID" value="MDR6892145.1"/>
    <property type="molecule type" value="Genomic_DNA"/>
</dbReference>
<proteinExistence type="predicted"/>
<evidence type="ECO:0000256" key="1">
    <source>
        <dbReference type="ARBA" id="ARBA00022723"/>
    </source>
</evidence>
<comment type="caution">
    <text evidence="3">The sequence shown here is derived from an EMBL/GenBank/DDBJ whole genome shotgun (WGS) entry which is preliminary data.</text>
</comment>
<organism evidence="3 4">
    <name type="scientific">Falsarthrobacter nasiphocae</name>
    <dbReference type="NCBI Taxonomy" id="189863"/>
    <lineage>
        <taxon>Bacteria</taxon>
        <taxon>Bacillati</taxon>
        <taxon>Actinomycetota</taxon>
        <taxon>Actinomycetes</taxon>
        <taxon>Micrococcales</taxon>
        <taxon>Micrococcaceae</taxon>
        <taxon>Falsarthrobacter</taxon>
    </lineage>
</organism>
<evidence type="ECO:0000313" key="4">
    <source>
        <dbReference type="Proteomes" id="UP001247307"/>
    </source>
</evidence>
<sequence>MSNTTTVLVEGMTCGHCATAVTEELTSIEAVTDVAVELAEDGPSRVTVTSSAPVSPAEISEAVAEAGYSVVGEA</sequence>
<accession>A0AAE3YH78</accession>
<dbReference type="SUPFAM" id="SSF55008">
    <property type="entry name" value="HMA, heavy metal-associated domain"/>
    <property type="match status" value="1"/>
</dbReference>
<evidence type="ECO:0000259" key="2">
    <source>
        <dbReference type="PROSITE" id="PS50846"/>
    </source>
</evidence>
<evidence type="ECO:0000313" key="3">
    <source>
        <dbReference type="EMBL" id="MDR6892145.1"/>
    </source>
</evidence>
<dbReference type="InterPro" id="IPR036163">
    <property type="entry name" value="HMA_dom_sf"/>
</dbReference>
<gene>
    <name evidence="3" type="ORF">J2S35_001085</name>
</gene>